<dbReference type="Proteomes" id="UP001595858">
    <property type="component" value="Unassembled WGS sequence"/>
</dbReference>
<name>A0ABV9SLP7_9ACTN</name>
<organism evidence="1 2">
    <name type="scientific">Streptomonospora arabica</name>
    <dbReference type="NCBI Taxonomy" id="412417"/>
    <lineage>
        <taxon>Bacteria</taxon>
        <taxon>Bacillati</taxon>
        <taxon>Actinomycetota</taxon>
        <taxon>Actinomycetes</taxon>
        <taxon>Streptosporangiales</taxon>
        <taxon>Nocardiopsidaceae</taxon>
        <taxon>Streptomonospora</taxon>
    </lineage>
</organism>
<proteinExistence type="predicted"/>
<evidence type="ECO:0000313" key="1">
    <source>
        <dbReference type="EMBL" id="MFC4866791.1"/>
    </source>
</evidence>
<dbReference type="RefSeq" id="WP_344143330.1">
    <property type="nucleotide sequence ID" value="NZ_BAAAQI010000007.1"/>
</dbReference>
<dbReference type="EMBL" id="JBHSIY010000006">
    <property type="protein sequence ID" value="MFC4866791.1"/>
    <property type="molecule type" value="Genomic_DNA"/>
</dbReference>
<evidence type="ECO:0000313" key="2">
    <source>
        <dbReference type="Proteomes" id="UP001595858"/>
    </source>
</evidence>
<reference evidence="2" key="1">
    <citation type="journal article" date="2019" name="Int. J. Syst. Evol. Microbiol.">
        <title>The Global Catalogue of Microorganisms (GCM) 10K type strain sequencing project: providing services to taxonomists for standard genome sequencing and annotation.</title>
        <authorList>
            <consortium name="The Broad Institute Genomics Platform"/>
            <consortium name="The Broad Institute Genome Sequencing Center for Infectious Disease"/>
            <person name="Wu L."/>
            <person name="Ma J."/>
        </authorList>
    </citation>
    <scope>NUCLEOTIDE SEQUENCE [LARGE SCALE GENOMIC DNA]</scope>
    <source>
        <strain evidence="2">CGMCC 4.7304</strain>
    </source>
</reference>
<keyword evidence="2" id="KW-1185">Reference proteome</keyword>
<sequence length="67" mass="7656">MSADGADPVVPRQRDGFSLTEHERSELHDLVDELVCATDDRVFWLGAVRETAMEIQRRLRGMLDRAD</sequence>
<dbReference type="PROSITE" id="PS50096">
    <property type="entry name" value="IQ"/>
    <property type="match status" value="1"/>
</dbReference>
<accession>A0ABV9SLP7</accession>
<gene>
    <name evidence="1" type="ORF">ACFPCZ_09120</name>
</gene>
<protein>
    <submittedName>
        <fullName evidence="1">Uncharacterized protein</fullName>
    </submittedName>
</protein>
<comment type="caution">
    <text evidence="1">The sequence shown here is derived from an EMBL/GenBank/DDBJ whole genome shotgun (WGS) entry which is preliminary data.</text>
</comment>